<dbReference type="AlphaFoldDB" id="A0A2A4YKZ3"/>
<dbReference type="Gene3D" id="1.10.150.20">
    <property type="entry name" value="5' to 3' exonuclease, C-terminal subdomain"/>
    <property type="match status" value="1"/>
</dbReference>
<comment type="similarity">
    <text evidence="6">Belongs to the RuvA family.</text>
</comment>
<dbReference type="CDD" id="cd14332">
    <property type="entry name" value="UBA_RuvA_C"/>
    <property type="match status" value="1"/>
</dbReference>
<comment type="subunit">
    <text evidence="6">Homotetramer. Forms an RuvA(8)-RuvB(12)-Holliday junction (HJ) complex. HJ DNA is sandwiched between 2 RuvA tetramers; dsDNA enters through RuvA and exits via RuvB. An RuvB hexamer assembles on each DNA strand where it exits the tetramer. Each RuvB hexamer is contacted by two RuvA subunits (via domain III) on 2 adjacent RuvB subunits; this complex drives branch migration. In the full resolvosome a probable DNA-RuvA(4)-RuvB(12)-RuvC(2) complex forms which resolves the HJ.</text>
</comment>
<evidence type="ECO:0000313" key="8">
    <source>
        <dbReference type="EMBL" id="PCI95280.1"/>
    </source>
</evidence>
<evidence type="ECO:0000256" key="3">
    <source>
        <dbReference type="ARBA" id="ARBA00023125"/>
    </source>
</evidence>
<sequence>MYDYIKGTLVKVEPTNAVIDAGGIGYKLLIPLNVYSDVSSMLGKPLLLYCSFVVREDSQRLFGFLKESSRDLFITLSDVSGIGPKTALSILGHMSIDELKLALHHADALSLVKVPGIGKKTAERLILELRDKISKPSQDGMSHLGKGEDHMFHDAVSALMHLGYQRAAAQNAVKKALEKNVKSLSELISKSLKCT</sequence>
<dbReference type="SUPFAM" id="SSF46929">
    <property type="entry name" value="DNA helicase RuvA subunit, C-terminal domain"/>
    <property type="match status" value="1"/>
</dbReference>
<dbReference type="SMART" id="SM00278">
    <property type="entry name" value="HhH1"/>
    <property type="match status" value="2"/>
</dbReference>
<dbReference type="Proteomes" id="UP000217838">
    <property type="component" value="Unassembled WGS sequence"/>
</dbReference>
<dbReference type="InterPro" id="IPR013849">
    <property type="entry name" value="DNA_helicase_Holl-junc_RuvA_I"/>
</dbReference>
<dbReference type="Pfam" id="PF01330">
    <property type="entry name" value="RuvA_N"/>
    <property type="match status" value="1"/>
</dbReference>
<dbReference type="Pfam" id="PF07499">
    <property type="entry name" value="RuvA_C"/>
    <property type="match status" value="1"/>
</dbReference>
<dbReference type="Gene3D" id="1.10.8.10">
    <property type="entry name" value="DNA helicase RuvA subunit, C-terminal domain"/>
    <property type="match status" value="1"/>
</dbReference>
<dbReference type="GO" id="GO:0005524">
    <property type="term" value="F:ATP binding"/>
    <property type="evidence" value="ECO:0007669"/>
    <property type="project" value="InterPro"/>
</dbReference>
<dbReference type="GO" id="GO:0009379">
    <property type="term" value="C:Holliday junction helicase complex"/>
    <property type="evidence" value="ECO:0007669"/>
    <property type="project" value="InterPro"/>
</dbReference>
<dbReference type="GO" id="GO:0048476">
    <property type="term" value="C:Holliday junction resolvase complex"/>
    <property type="evidence" value="ECO:0007669"/>
    <property type="project" value="UniProtKB-UniRule"/>
</dbReference>
<evidence type="ECO:0000313" key="9">
    <source>
        <dbReference type="Proteomes" id="UP000217838"/>
    </source>
</evidence>
<dbReference type="SUPFAM" id="SSF47781">
    <property type="entry name" value="RuvA domain 2-like"/>
    <property type="match status" value="1"/>
</dbReference>
<dbReference type="InterPro" id="IPR000085">
    <property type="entry name" value="RuvA"/>
</dbReference>
<proteinExistence type="inferred from homology"/>
<dbReference type="NCBIfam" id="TIGR00084">
    <property type="entry name" value="ruvA"/>
    <property type="match status" value="1"/>
</dbReference>
<dbReference type="GO" id="GO:0000400">
    <property type="term" value="F:four-way junction DNA binding"/>
    <property type="evidence" value="ECO:0007669"/>
    <property type="project" value="UniProtKB-UniRule"/>
</dbReference>
<dbReference type="InterPro" id="IPR003583">
    <property type="entry name" value="Hlx-hairpin-Hlx_DNA-bd_motif"/>
</dbReference>
<dbReference type="SUPFAM" id="SSF50249">
    <property type="entry name" value="Nucleic acid-binding proteins"/>
    <property type="match status" value="1"/>
</dbReference>
<comment type="subcellular location">
    <subcellularLocation>
        <location evidence="6">Cytoplasm</location>
    </subcellularLocation>
</comment>
<feature type="region of interest" description="Domain II" evidence="6">
    <location>
        <begin position="66"/>
        <end position="143"/>
    </location>
</feature>
<feature type="domain" description="Helix-hairpin-helix DNA-binding motif class 1" evidence="7">
    <location>
        <begin position="109"/>
        <end position="128"/>
    </location>
</feature>
<dbReference type="EMBL" id="NVUU01000024">
    <property type="protein sequence ID" value="PCI95280.1"/>
    <property type="molecule type" value="Genomic_DNA"/>
</dbReference>
<evidence type="ECO:0000256" key="4">
    <source>
        <dbReference type="ARBA" id="ARBA00023172"/>
    </source>
</evidence>
<gene>
    <name evidence="6" type="primary">ruvA</name>
    <name evidence="8" type="ORF">COB11_02665</name>
</gene>
<keyword evidence="4 6" id="KW-0233">DNA recombination</keyword>
<comment type="domain">
    <text evidence="6">Has three domains with a flexible linker between the domains II and III and assumes an 'L' shape. Domain III is highly mobile and contacts RuvB.</text>
</comment>
<protein>
    <recommendedName>
        <fullName evidence="6">Holliday junction branch migration complex subunit RuvA</fullName>
    </recommendedName>
</protein>
<accession>A0A2A4YKZ3</accession>
<dbReference type="Pfam" id="PF14520">
    <property type="entry name" value="HHH_5"/>
    <property type="match status" value="1"/>
</dbReference>
<comment type="caution">
    <text evidence="8">The sequence shown here is derived from an EMBL/GenBank/DDBJ whole genome shotgun (WGS) entry which is preliminary data.</text>
</comment>
<evidence type="ECO:0000256" key="2">
    <source>
        <dbReference type="ARBA" id="ARBA00022763"/>
    </source>
</evidence>
<evidence type="ECO:0000256" key="5">
    <source>
        <dbReference type="ARBA" id="ARBA00023204"/>
    </source>
</evidence>
<dbReference type="GO" id="GO:0005737">
    <property type="term" value="C:cytoplasm"/>
    <property type="evidence" value="ECO:0007669"/>
    <property type="project" value="UniProtKB-SubCell"/>
</dbReference>
<comment type="caution">
    <text evidence="6">Lacks conserved residue(s) required for the propagation of feature annotation.</text>
</comment>
<evidence type="ECO:0000256" key="6">
    <source>
        <dbReference type="HAMAP-Rule" id="MF_00031"/>
    </source>
</evidence>
<keyword evidence="2 6" id="KW-0227">DNA damage</keyword>
<keyword evidence="1 6" id="KW-0963">Cytoplasm</keyword>
<dbReference type="GO" id="GO:0006310">
    <property type="term" value="P:DNA recombination"/>
    <property type="evidence" value="ECO:0007669"/>
    <property type="project" value="UniProtKB-UniRule"/>
</dbReference>
<keyword evidence="5 6" id="KW-0234">DNA repair</keyword>
<organism evidence="8 9">
    <name type="scientific">Aerophobetes bacterium</name>
    <dbReference type="NCBI Taxonomy" id="2030807"/>
    <lineage>
        <taxon>Bacteria</taxon>
        <taxon>Candidatus Aerophobota</taxon>
    </lineage>
</organism>
<dbReference type="Gene3D" id="2.40.50.140">
    <property type="entry name" value="Nucleic acid-binding proteins"/>
    <property type="match status" value="1"/>
</dbReference>
<dbReference type="InterPro" id="IPR012340">
    <property type="entry name" value="NA-bd_OB-fold"/>
</dbReference>
<dbReference type="GO" id="GO:0009378">
    <property type="term" value="F:four-way junction helicase activity"/>
    <property type="evidence" value="ECO:0007669"/>
    <property type="project" value="InterPro"/>
</dbReference>
<reference evidence="9" key="1">
    <citation type="submission" date="2017-08" db="EMBL/GenBank/DDBJ databases">
        <title>A dynamic microbial community with high functional redundancy inhabits the cold, oxic subseafloor aquifer.</title>
        <authorList>
            <person name="Tully B.J."/>
            <person name="Wheat C.G."/>
            <person name="Glazer B.T."/>
            <person name="Huber J.A."/>
        </authorList>
    </citation>
    <scope>NUCLEOTIDE SEQUENCE [LARGE SCALE GENOMIC DNA]</scope>
</reference>
<comment type="function">
    <text evidence="6">The RuvA-RuvB-RuvC complex processes Holliday junction (HJ) DNA during genetic recombination and DNA repair, while the RuvA-RuvB complex plays an important role in the rescue of blocked DNA replication forks via replication fork reversal (RFR). RuvA specifically binds to HJ cruciform DNA, conferring on it an open structure. The RuvB hexamer acts as an ATP-dependent pump, pulling dsDNA into and through the RuvAB complex. HJ branch migration allows RuvC to scan DNA until it finds its consensus sequence, where it cleaves and resolves the cruciform DNA.</text>
</comment>
<feature type="region of interest" description="Domain III" evidence="6">
    <location>
        <begin position="152"/>
        <end position="195"/>
    </location>
</feature>
<dbReference type="GO" id="GO:0006281">
    <property type="term" value="P:DNA repair"/>
    <property type="evidence" value="ECO:0007669"/>
    <property type="project" value="UniProtKB-UniRule"/>
</dbReference>
<dbReference type="InterPro" id="IPR011114">
    <property type="entry name" value="RuvA_C"/>
</dbReference>
<evidence type="ECO:0000259" key="7">
    <source>
        <dbReference type="SMART" id="SM00278"/>
    </source>
</evidence>
<feature type="domain" description="Helix-hairpin-helix DNA-binding motif class 1" evidence="7">
    <location>
        <begin position="74"/>
        <end position="93"/>
    </location>
</feature>
<keyword evidence="3 6" id="KW-0238">DNA-binding</keyword>
<dbReference type="InterPro" id="IPR036267">
    <property type="entry name" value="RuvA_C_sf"/>
</dbReference>
<dbReference type="HAMAP" id="MF_00031">
    <property type="entry name" value="DNA_HJ_migration_RuvA"/>
    <property type="match status" value="1"/>
</dbReference>
<evidence type="ECO:0000256" key="1">
    <source>
        <dbReference type="ARBA" id="ARBA00022490"/>
    </source>
</evidence>
<dbReference type="InterPro" id="IPR010994">
    <property type="entry name" value="RuvA_2-like"/>
</dbReference>
<name>A0A2A4YKZ3_UNCAE</name>